<dbReference type="Gene3D" id="3.40.50.1110">
    <property type="entry name" value="SGNH hydrolase"/>
    <property type="match status" value="1"/>
</dbReference>
<dbReference type="Proteomes" id="UP000321820">
    <property type="component" value="Chromosome"/>
</dbReference>
<keyword evidence="4" id="KW-1185">Reference proteome</keyword>
<feature type="domain" description="Sialate O-acetylesterase" evidence="2">
    <location>
        <begin position="339"/>
        <end position="444"/>
    </location>
</feature>
<sequence length="564" mass="62936">MRRPFGTGNMASARRNNIRGFPRVLSRSSCICENYVLQVIRLDMVLVNRLICRRSRKEMTLMRLTTHSYFPSAERKTLFAGMALLAACTVVPQCLAEVELAHIFSDHMVLQRDLPIHLWGMAEPGEQIHAQLQDASAEAVADDLGRWSVYLPSRKAGGPFEVVVRGRNEVRLQDVMIGDVWVASGQSNMEFGMKTVANSEVELRKASQYDIRIVNVGHAYSEFPLSNLKEGVSWAKADENNLLNFSAVAYLFARKIEDSQHVPVGIIESSWGGTPAEAWTSLRTLTASPELTPALAAWAKILEGRTEEELRFTQTQKNPAAGQKPAPAPRDLNAWHPAYLFNAMIAPLTPFPIKGALWYQGEANTSEWNYAYYAPLFRAMIEDWRAQWKLGDLPFLFVQIANVKASSPANKWAEIREAQMQTLTFKNTGMAVTADIGEAANVHPRNKQDVADRLSRVARKVAYGEDIEFSGPIYRSSIVTGDQVRIWFEHGEGLMLKDANASFFEVAGADKVFHPAKASIENGTLILRSPDVPHPLQARYAWLDNPTCTLYNAAGLPASPFRTR</sequence>
<keyword evidence="1" id="KW-0378">Hydrolase</keyword>
<name>A0A5B9EJI7_9BACT</name>
<dbReference type="AlphaFoldDB" id="A0A5B9EJI7"/>
<dbReference type="InterPro" id="IPR039329">
    <property type="entry name" value="SIAE"/>
</dbReference>
<gene>
    <name evidence="3" type="ORF">FTW19_21265</name>
</gene>
<proteinExistence type="predicted"/>
<dbReference type="PANTHER" id="PTHR22901:SF0">
    <property type="entry name" value="SIALATE O-ACETYLESTERASE"/>
    <property type="match status" value="1"/>
</dbReference>
<evidence type="ECO:0000313" key="4">
    <source>
        <dbReference type="Proteomes" id="UP000321820"/>
    </source>
</evidence>
<accession>A0A5B9EJI7</accession>
<dbReference type="Pfam" id="PF03629">
    <property type="entry name" value="SASA"/>
    <property type="match status" value="1"/>
</dbReference>
<dbReference type="InterPro" id="IPR005181">
    <property type="entry name" value="SASA"/>
</dbReference>
<evidence type="ECO:0000256" key="1">
    <source>
        <dbReference type="ARBA" id="ARBA00022801"/>
    </source>
</evidence>
<protein>
    <submittedName>
        <fullName evidence="3">Sialate O-acetylesterase</fullName>
    </submittedName>
</protein>
<organism evidence="3 4">
    <name type="scientific">Terriglobus albidus</name>
    <dbReference type="NCBI Taxonomy" id="1592106"/>
    <lineage>
        <taxon>Bacteria</taxon>
        <taxon>Pseudomonadati</taxon>
        <taxon>Acidobacteriota</taxon>
        <taxon>Terriglobia</taxon>
        <taxon>Terriglobales</taxon>
        <taxon>Acidobacteriaceae</taxon>
        <taxon>Terriglobus</taxon>
    </lineage>
</organism>
<dbReference type="PANTHER" id="PTHR22901">
    <property type="entry name" value="SIALATE O-ACETYLESTERASE"/>
    <property type="match status" value="1"/>
</dbReference>
<evidence type="ECO:0000313" key="3">
    <source>
        <dbReference type="EMBL" id="QEE30286.1"/>
    </source>
</evidence>
<dbReference type="SUPFAM" id="SSF52266">
    <property type="entry name" value="SGNH hydrolase"/>
    <property type="match status" value="1"/>
</dbReference>
<dbReference type="InterPro" id="IPR036514">
    <property type="entry name" value="SGNH_hydro_sf"/>
</dbReference>
<dbReference type="EMBL" id="CP042806">
    <property type="protein sequence ID" value="QEE30286.1"/>
    <property type="molecule type" value="Genomic_DNA"/>
</dbReference>
<evidence type="ECO:0000259" key="2">
    <source>
        <dbReference type="Pfam" id="PF03629"/>
    </source>
</evidence>
<reference evidence="3 4" key="1">
    <citation type="submission" date="2019-08" db="EMBL/GenBank/DDBJ databases">
        <title>Complete genome sequence of Terriglobus albidus strain ORNL.</title>
        <authorList>
            <person name="Podar M."/>
        </authorList>
    </citation>
    <scope>NUCLEOTIDE SEQUENCE [LARGE SCALE GENOMIC DNA]</scope>
    <source>
        <strain evidence="3 4">ORNL</strain>
    </source>
</reference>
<dbReference type="GO" id="GO:0005975">
    <property type="term" value="P:carbohydrate metabolic process"/>
    <property type="evidence" value="ECO:0007669"/>
    <property type="project" value="TreeGrafter"/>
</dbReference>
<dbReference type="OrthoDB" id="9795554at2"/>
<dbReference type="KEGG" id="talb:FTW19_21265"/>
<dbReference type="GO" id="GO:0001681">
    <property type="term" value="F:sialate O-acetylesterase activity"/>
    <property type="evidence" value="ECO:0007669"/>
    <property type="project" value="InterPro"/>
</dbReference>